<sequence length="553" mass="63965">METNPVKKKLYHGTNSDESDRISNLPDSIKQHILSFVNTREAVRTSILSSSWRALSESLPTIDFPWSCFFSSAMNDPLPDCDDKDDAHKAKRELILRVRRSFYAFLDRALGSQMDMDKLHLCFQGFDLELISCMDGWLAGVVRRRVKELRLEFGYSVSDPRYSFPKSVFLPKGIKRLRLVNCGLSSSCLVDGQLPRLQEIHLQDVSADDVFLANLLASCPNLENLTLRSCSGLTRLEIFCLFKLKTMVFEHYEKEMKVITIEAPNLCEFYFTFNGRFESKFNIGACKNLEVLVLYGYQLDDYGLADILNNHLMLKRLSLNRCHTLHQTVVSSQSLVEFICFRCKALTKVIIDAPNLKFFLHDGIDPTTFVCKGPNFKLRYASIHLIPKNREKVWFNGLLKFLAKLCWTESLSLCVYNKKDVIIPETLRMKRHPPLYSVKHLKIEFRYSTLKHLVEVIQSLLWLAPCPETISISRSPLKKKLKFTYEKPLKGKKKCGCWKYLSVNCWKHSLVKVLIESTRGLEDDDTELANFFRKERNDVKIECFSESTCDSEW</sequence>
<dbReference type="PANTHER" id="PTHR34145:SF51">
    <property type="entry name" value="FBD DOMAIN-CONTAINING PROTEIN"/>
    <property type="match status" value="1"/>
</dbReference>
<evidence type="ECO:0000259" key="2">
    <source>
        <dbReference type="PROSITE" id="PS50181"/>
    </source>
</evidence>
<dbReference type="Gene3D" id="1.20.1280.50">
    <property type="match status" value="1"/>
</dbReference>
<dbReference type="EMBL" id="OOIL02004067">
    <property type="protein sequence ID" value="VFQ90396.1"/>
    <property type="molecule type" value="Genomic_DNA"/>
</dbReference>
<dbReference type="Pfam" id="PF23622">
    <property type="entry name" value="LRR_At1g61320_AtMIF1"/>
    <property type="match status" value="2"/>
</dbReference>
<evidence type="ECO:0000256" key="1">
    <source>
        <dbReference type="SAM" id="MobiDB-lite"/>
    </source>
</evidence>
<dbReference type="OrthoDB" id="1534647at2759"/>
<proteinExistence type="predicted"/>
<feature type="domain" description="F-box" evidence="2">
    <location>
        <begin position="19"/>
        <end position="69"/>
    </location>
</feature>
<evidence type="ECO:0000313" key="5">
    <source>
        <dbReference type="Proteomes" id="UP000595140"/>
    </source>
</evidence>
<dbReference type="Proteomes" id="UP000595140">
    <property type="component" value="Unassembled WGS sequence"/>
</dbReference>
<dbReference type="InterPro" id="IPR055357">
    <property type="entry name" value="LRR_At1g61320_AtMIF1"/>
</dbReference>
<dbReference type="EMBL" id="OOIL02004067">
    <property type="protein sequence ID" value="VFQ90385.1"/>
    <property type="molecule type" value="Genomic_DNA"/>
</dbReference>
<reference evidence="4 5" key="1">
    <citation type="submission" date="2018-04" db="EMBL/GenBank/DDBJ databases">
        <authorList>
            <person name="Vogel A."/>
        </authorList>
    </citation>
    <scope>NUCLEOTIDE SEQUENCE [LARGE SCALE GENOMIC DNA]</scope>
</reference>
<protein>
    <recommendedName>
        <fullName evidence="2">F-box domain-containing protein</fullName>
    </recommendedName>
</protein>
<feature type="compositionally biased region" description="Basic residues" evidence="1">
    <location>
        <begin position="1"/>
        <end position="11"/>
    </location>
</feature>
<dbReference type="InterPro" id="IPR036047">
    <property type="entry name" value="F-box-like_dom_sf"/>
</dbReference>
<dbReference type="InterPro" id="IPR053772">
    <property type="entry name" value="At1g61320/At1g61330-like"/>
</dbReference>
<dbReference type="Gene3D" id="3.80.10.10">
    <property type="entry name" value="Ribonuclease Inhibitor"/>
    <property type="match status" value="1"/>
</dbReference>
<dbReference type="InterPro" id="IPR001810">
    <property type="entry name" value="F-box_dom"/>
</dbReference>
<evidence type="ECO:0000313" key="3">
    <source>
        <dbReference type="EMBL" id="VFQ90385.1"/>
    </source>
</evidence>
<gene>
    <name evidence="3" type="ORF">CCAM_LOCUS32161</name>
    <name evidence="4" type="ORF">CCAM_LOCUS32172</name>
</gene>
<evidence type="ECO:0000313" key="4">
    <source>
        <dbReference type="EMBL" id="VFQ90396.1"/>
    </source>
</evidence>
<dbReference type="Pfam" id="PF00646">
    <property type="entry name" value="F-box"/>
    <property type="match status" value="1"/>
</dbReference>
<dbReference type="AlphaFoldDB" id="A0A484MQE8"/>
<feature type="region of interest" description="Disordered" evidence="1">
    <location>
        <begin position="1"/>
        <end position="22"/>
    </location>
</feature>
<accession>A0A484MQE8</accession>
<dbReference type="InterPro" id="IPR032675">
    <property type="entry name" value="LRR_dom_sf"/>
</dbReference>
<organism evidence="4 5">
    <name type="scientific">Cuscuta campestris</name>
    <dbReference type="NCBI Taxonomy" id="132261"/>
    <lineage>
        <taxon>Eukaryota</taxon>
        <taxon>Viridiplantae</taxon>
        <taxon>Streptophyta</taxon>
        <taxon>Embryophyta</taxon>
        <taxon>Tracheophyta</taxon>
        <taxon>Spermatophyta</taxon>
        <taxon>Magnoliopsida</taxon>
        <taxon>eudicotyledons</taxon>
        <taxon>Gunneridae</taxon>
        <taxon>Pentapetalae</taxon>
        <taxon>asterids</taxon>
        <taxon>lamiids</taxon>
        <taxon>Solanales</taxon>
        <taxon>Convolvulaceae</taxon>
        <taxon>Cuscuteae</taxon>
        <taxon>Cuscuta</taxon>
        <taxon>Cuscuta subgen. Grammica</taxon>
        <taxon>Cuscuta sect. Cleistogrammica</taxon>
    </lineage>
</organism>
<name>A0A484MQE8_9ASTE</name>
<dbReference type="SUPFAM" id="SSF52047">
    <property type="entry name" value="RNI-like"/>
    <property type="match status" value="1"/>
</dbReference>
<dbReference type="PANTHER" id="PTHR34145">
    <property type="entry name" value="OS02G0105600 PROTEIN"/>
    <property type="match status" value="1"/>
</dbReference>
<dbReference type="SUPFAM" id="SSF81383">
    <property type="entry name" value="F-box domain"/>
    <property type="match status" value="1"/>
</dbReference>
<dbReference type="PROSITE" id="PS50181">
    <property type="entry name" value="FBOX"/>
    <property type="match status" value="1"/>
</dbReference>
<keyword evidence="5" id="KW-1185">Reference proteome</keyword>